<name>A0AA35XHT6_GEOBA</name>
<dbReference type="EMBL" id="CASHTH010004047">
    <property type="protein sequence ID" value="CAI8052871.1"/>
    <property type="molecule type" value="Genomic_DNA"/>
</dbReference>
<dbReference type="AlphaFoldDB" id="A0AA35XHT6"/>
<comment type="caution">
    <text evidence="1">The sequence shown here is derived from an EMBL/GenBank/DDBJ whole genome shotgun (WGS) entry which is preliminary data.</text>
</comment>
<feature type="non-terminal residue" evidence="1">
    <location>
        <position position="64"/>
    </location>
</feature>
<reference evidence="1" key="1">
    <citation type="submission" date="2023-03" db="EMBL/GenBank/DDBJ databases">
        <authorList>
            <person name="Steffen K."/>
            <person name="Cardenas P."/>
        </authorList>
    </citation>
    <scope>NUCLEOTIDE SEQUENCE</scope>
</reference>
<dbReference type="Proteomes" id="UP001174909">
    <property type="component" value="Unassembled WGS sequence"/>
</dbReference>
<evidence type="ECO:0000313" key="1">
    <source>
        <dbReference type="EMBL" id="CAI8052871.1"/>
    </source>
</evidence>
<keyword evidence="2" id="KW-1185">Reference proteome</keyword>
<proteinExistence type="predicted"/>
<evidence type="ECO:0000313" key="2">
    <source>
        <dbReference type="Proteomes" id="UP001174909"/>
    </source>
</evidence>
<protein>
    <submittedName>
        <fullName evidence="1">Uncharacterized protein</fullName>
    </submittedName>
</protein>
<gene>
    <name evidence="1" type="ORF">GBAR_LOCUS28930</name>
</gene>
<sequence length="64" mass="7182">MTWETADGRELSRSPHSNSVVYSAPVEATLEMICYTYTFHQSVQFLQFFVLIAQGTVIGFSSTT</sequence>
<organism evidence="1 2">
    <name type="scientific">Geodia barretti</name>
    <name type="common">Barrett's horny sponge</name>
    <dbReference type="NCBI Taxonomy" id="519541"/>
    <lineage>
        <taxon>Eukaryota</taxon>
        <taxon>Metazoa</taxon>
        <taxon>Porifera</taxon>
        <taxon>Demospongiae</taxon>
        <taxon>Heteroscleromorpha</taxon>
        <taxon>Tetractinellida</taxon>
        <taxon>Astrophorina</taxon>
        <taxon>Geodiidae</taxon>
        <taxon>Geodia</taxon>
    </lineage>
</organism>
<accession>A0AA35XHT6</accession>